<dbReference type="EMBL" id="AZMM01004591">
    <property type="protein sequence ID" value="ETJ41484.1"/>
    <property type="molecule type" value="Genomic_DNA"/>
</dbReference>
<dbReference type="AlphaFoldDB" id="W1YJW3"/>
<gene>
    <name evidence="1" type="ORF">Q604_UNBC04591G0001</name>
</gene>
<proteinExistence type="predicted"/>
<name>W1YJW3_9ZZZZ</name>
<comment type="caution">
    <text evidence="1">The sequence shown here is derived from an EMBL/GenBank/DDBJ whole genome shotgun (WGS) entry which is preliminary data.</text>
</comment>
<protein>
    <submittedName>
        <fullName evidence="1">Uncharacterized protein</fullName>
    </submittedName>
</protein>
<evidence type="ECO:0000313" key="1">
    <source>
        <dbReference type="EMBL" id="ETJ41484.1"/>
    </source>
</evidence>
<sequence length="28" mass="3082">FAFSSCSYLDVSVHCVFLLTSLTDVGNR</sequence>
<reference evidence="1" key="1">
    <citation type="submission" date="2013-12" db="EMBL/GenBank/DDBJ databases">
        <title>A Varibaculum cambriense genome reconstructed from a premature infant gut community with otherwise low bacterial novelty that shifts toward anaerobic metabolism during the third week of life.</title>
        <authorList>
            <person name="Brown C.T."/>
            <person name="Sharon I."/>
            <person name="Thomas B.C."/>
            <person name="Castelle C.J."/>
            <person name="Morowitz M.J."/>
            <person name="Banfield J.F."/>
        </authorList>
    </citation>
    <scope>NUCLEOTIDE SEQUENCE</scope>
</reference>
<accession>W1YJW3</accession>
<feature type="non-terminal residue" evidence="1">
    <location>
        <position position="1"/>
    </location>
</feature>
<organism evidence="1">
    <name type="scientific">human gut metagenome</name>
    <dbReference type="NCBI Taxonomy" id="408170"/>
    <lineage>
        <taxon>unclassified sequences</taxon>
        <taxon>metagenomes</taxon>
        <taxon>organismal metagenomes</taxon>
    </lineage>
</organism>